<evidence type="ECO:0000256" key="1">
    <source>
        <dbReference type="SAM" id="MobiDB-lite"/>
    </source>
</evidence>
<feature type="compositionally biased region" description="Low complexity" evidence="1">
    <location>
        <begin position="49"/>
        <end position="78"/>
    </location>
</feature>
<name>A0A183A4R6_9TREM</name>
<reference evidence="3 4" key="2">
    <citation type="submission" date="2018-11" db="EMBL/GenBank/DDBJ databases">
        <authorList>
            <consortium name="Pathogen Informatics"/>
        </authorList>
    </citation>
    <scope>NUCLEOTIDE SEQUENCE [LARGE SCALE GENOMIC DNA]</scope>
    <source>
        <strain evidence="3 4">Egypt</strain>
    </source>
</reference>
<dbReference type="Proteomes" id="UP000272942">
    <property type="component" value="Unassembled WGS sequence"/>
</dbReference>
<reference evidence="5" key="1">
    <citation type="submission" date="2016-06" db="UniProtKB">
        <authorList>
            <consortium name="WormBaseParasite"/>
        </authorList>
    </citation>
    <scope>IDENTIFICATION</scope>
</reference>
<proteinExistence type="predicted"/>
<evidence type="ECO:0000256" key="2">
    <source>
        <dbReference type="SAM" id="Phobius"/>
    </source>
</evidence>
<accession>A0A183A4R6</accession>
<keyword evidence="4" id="KW-1185">Reference proteome</keyword>
<dbReference type="AlphaFoldDB" id="A0A183A4R6"/>
<feature type="region of interest" description="Disordered" evidence="1">
    <location>
        <begin position="1"/>
        <end position="90"/>
    </location>
</feature>
<keyword evidence="2" id="KW-0812">Transmembrane</keyword>
<sequence>GGGGGGSGGWSGRRDRGSDSVGASAAVTDGTDHTCTGAQLIANDNPDLTTTTTTTPVERTHHPTTASSHTTSRRTTGSRAEDLHSDMKPPGFGVTAFTAPTGMTEPQTAQQTQPPAPIDPLDLVIAKRKKKELADPVIAEAIMTACKLPPPPIPETENLHEVPEELQQLMSFGFARHTTDEKDLEFLRNYPLHQKPREPLKVPTVSQMSRYETFRKKYWSAAFRRHRDQEEDDEKHAPVDVGYVDGDTGTGPALGGTRKDFFPISVHTDEDWFMESVLHVMCILLIVLTLPLSLIFCLKVSLRVVPF</sequence>
<dbReference type="WBParaSite" id="ECPE_0000195101-mRNA-1">
    <property type="protein sequence ID" value="ECPE_0000195101-mRNA-1"/>
    <property type="gene ID" value="ECPE_0000195101"/>
</dbReference>
<dbReference type="EMBL" id="UZAN01019826">
    <property type="protein sequence ID" value="VDP50333.1"/>
    <property type="molecule type" value="Genomic_DNA"/>
</dbReference>
<protein>
    <submittedName>
        <fullName evidence="5">Sodium channel protein para</fullName>
    </submittedName>
</protein>
<evidence type="ECO:0000313" key="4">
    <source>
        <dbReference type="Proteomes" id="UP000272942"/>
    </source>
</evidence>
<keyword evidence="2" id="KW-0472">Membrane</keyword>
<evidence type="ECO:0000313" key="3">
    <source>
        <dbReference type="EMBL" id="VDP50333.1"/>
    </source>
</evidence>
<keyword evidence="2" id="KW-1133">Transmembrane helix</keyword>
<feature type="compositionally biased region" description="Gly residues" evidence="1">
    <location>
        <begin position="1"/>
        <end position="11"/>
    </location>
</feature>
<evidence type="ECO:0000313" key="5">
    <source>
        <dbReference type="WBParaSite" id="ECPE_0000195101-mRNA-1"/>
    </source>
</evidence>
<dbReference type="OrthoDB" id="2105077at2759"/>
<feature type="transmembrane region" description="Helical" evidence="2">
    <location>
        <begin position="277"/>
        <end position="298"/>
    </location>
</feature>
<organism evidence="5">
    <name type="scientific">Echinostoma caproni</name>
    <dbReference type="NCBI Taxonomy" id="27848"/>
    <lineage>
        <taxon>Eukaryota</taxon>
        <taxon>Metazoa</taxon>
        <taxon>Spiralia</taxon>
        <taxon>Lophotrochozoa</taxon>
        <taxon>Platyhelminthes</taxon>
        <taxon>Trematoda</taxon>
        <taxon>Digenea</taxon>
        <taxon>Plagiorchiida</taxon>
        <taxon>Echinostomata</taxon>
        <taxon>Echinostomatoidea</taxon>
        <taxon>Echinostomatidae</taxon>
        <taxon>Echinostoma</taxon>
    </lineage>
</organism>
<gene>
    <name evidence="3" type="ORF">ECPE_LOCUS1951</name>
</gene>